<accession>A0A7J0G9U0</accession>
<proteinExistence type="predicted"/>
<dbReference type="PRINTS" id="PR00404">
    <property type="entry name" value="MADSDOMAIN"/>
</dbReference>
<dbReference type="SUPFAM" id="SSF55455">
    <property type="entry name" value="SRF-like"/>
    <property type="match status" value="1"/>
</dbReference>
<evidence type="ECO:0000259" key="6">
    <source>
        <dbReference type="PROSITE" id="PS50066"/>
    </source>
</evidence>
<dbReference type="Pfam" id="PF00319">
    <property type="entry name" value="SRF-TF"/>
    <property type="match status" value="1"/>
</dbReference>
<comment type="subcellular location">
    <subcellularLocation>
        <location evidence="1">Nucleus</location>
    </subcellularLocation>
</comment>
<dbReference type="Proteomes" id="UP000585474">
    <property type="component" value="Unassembled WGS sequence"/>
</dbReference>
<keyword evidence="2" id="KW-0805">Transcription regulation</keyword>
<name>A0A7J0G9U0_9ERIC</name>
<dbReference type="PANTHER" id="PTHR11945:SF782">
    <property type="entry name" value="OS11G0229900 PROTEIN"/>
    <property type="match status" value="1"/>
</dbReference>
<dbReference type="GO" id="GO:0046983">
    <property type="term" value="F:protein dimerization activity"/>
    <property type="evidence" value="ECO:0007669"/>
    <property type="project" value="InterPro"/>
</dbReference>
<dbReference type="OrthoDB" id="1896642at2759"/>
<dbReference type="PROSITE" id="PS50066">
    <property type="entry name" value="MADS_BOX_2"/>
    <property type="match status" value="1"/>
</dbReference>
<dbReference type="SMART" id="SM00432">
    <property type="entry name" value="MADS"/>
    <property type="match status" value="1"/>
</dbReference>
<dbReference type="InterPro" id="IPR002100">
    <property type="entry name" value="TF_MADSbox"/>
</dbReference>
<reference evidence="7 8" key="1">
    <citation type="submission" date="2019-07" db="EMBL/GenBank/DDBJ databases">
        <title>De Novo Assembly of kiwifruit Actinidia rufa.</title>
        <authorList>
            <person name="Sugita-Konishi S."/>
            <person name="Sato K."/>
            <person name="Mori E."/>
            <person name="Abe Y."/>
            <person name="Kisaki G."/>
            <person name="Hamano K."/>
            <person name="Suezawa K."/>
            <person name="Otani M."/>
            <person name="Fukuda T."/>
            <person name="Manabe T."/>
            <person name="Gomi K."/>
            <person name="Tabuchi M."/>
            <person name="Akimitsu K."/>
            <person name="Kataoka I."/>
        </authorList>
    </citation>
    <scope>NUCLEOTIDE SEQUENCE [LARGE SCALE GENOMIC DNA]</scope>
    <source>
        <strain evidence="8">cv. Fuchu</strain>
    </source>
</reference>
<protein>
    <submittedName>
        <fullName evidence="7">AGAMOUS-like 71</fullName>
    </submittedName>
</protein>
<keyword evidence="5" id="KW-0539">Nucleus</keyword>
<sequence length="139" mass="15592">MGKGKKKIEIKLKENEAARTVTFSKRRKGLFKKAQELQHLTGADVAVIAFSAAGRPYTHGGEDTLDKYLNYCEKKDDEKEDPDCCGSQVLGSWLEGIKVEECDSADHLVAVKEALEEIRDRVFMLTPVDEDFVRSLLAE</sequence>
<dbReference type="AlphaFoldDB" id="A0A7J0G9U0"/>
<evidence type="ECO:0000256" key="4">
    <source>
        <dbReference type="ARBA" id="ARBA00023163"/>
    </source>
</evidence>
<keyword evidence="4" id="KW-0804">Transcription</keyword>
<organism evidence="7 8">
    <name type="scientific">Actinidia rufa</name>
    <dbReference type="NCBI Taxonomy" id="165716"/>
    <lineage>
        <taxon>Eukaryota</taxon>
        <taxon>Viridiplantae</taxon>
        <taxon>Streptophyta</taxon>
        <taxon>Embryophyta</taxon>
        <taxon>Tracheophyta</taxon>
        <taxon>Spermatophyta</taxon>
        <taxon>Magnoliopsida</taxon>
        <taxon>eudicotyledons</taxon>
        <taxon>Gunneridae</taxon>
        <taxon>Pentapetalae</taxon>
        <taxon>asterids</taxon>
        <taxon>Ericales</taxon>
        <taxon>Actinidiaceae</taxon>
        <taxon>Actinidia</taxon>
    </lineage>
</organism>
<evidence type="ECO:0000256" key="3">
    <source>
        <dbReference type="ARBA" id="ARBA00023125"/>
    </source>
</evidence>
<gene>
    <name evidence="7" type="ORF">Acr_19g0004870</name>
</gene>
<keyword evidence="3" id="KW-0238">DNA-binding</keyword>
<keyword evidence="8" id="KW-1185">Reference proteome</keyword>
<dbReference type="GO" id="GO:0000978">
    <property type="term" value="F:RNA polymerase II cis-regulatory region sequence-specific DNA binding"/>
    <property type="evidence" value="ECO:0007669"/>
    <property type="project" value="TreeGrafter"/>
</dbReference>
<dbReference type="InterPro" id="IPR036879">
    <property type="entry name" value="TF_MADSbox_sf"/>
</dbReference>
<evidence type="ECO:0000256" key="1">
    <source>
        <dbReference type="ARBA" id="ARBA00004123"/>
    </source>
</evidence>
<evidence type="ECO:0000313" key="8">
    <source>
        <dbReference type="Proteomes" id="UP000585474"/>
    </source>
</evidence>
<dbReference type="GO" id="GO:0000981">
    <property type="term" value="F:DNA-binding transcription factor activity, RNA polymerase II-specific"/>
    <property type="evidence" value="ECO:0007669"/>
    <property type="project" value="TreeGrafter"/>
</dbReference>
<evidence type="ECO:0000256" key="2">
    <source>
        <dbReference type="ARBA" id="ARBA00023015"/>
    </source>
</evidence>
<dbReference type="EMBL" id="BJWL01000019">
    <property type="protein sequence ID" value="GFZ07550.1"/>
    <property type="molecule type" value="Genomic_DNA"/>
</dbReference>
<dbReference type="PANTHER" id="PTHR11945">
    <property type="entry name" value="MADS BOX PROTEIN"/>
    <property type="match status" value="1"/>
</dbReference>
<comment type="caution">
    <text evidence="7">The sequence shown here is derived from an EMBL/GenBank/DDBJ whole genome shotgun (WGS) entry which is preliminary data.</text>
</comment>
<dbReference type="GO" id="GO:0005634">
    <property type="term" value="C:nucleus"/>
    <property type="evidence" value="ECO:0007669"/>
    <property type="project" value="UniProtKB-SubCell"/>
</dbReference>
<feature type="domain" description="MADS-box" evidence="6">
    <location>
        <begin position="3"/>
        <end position="63"/>
    </location>
</feature>
<evidence type="ECO:0000256" key="5">
    <source>
        <dbReference type="ARBA" id="ARBA00023242"/>
    </source>
</evidence>
<dbReference type="Gene3D" id="3.40.1810.10">
    <property type="entry name" value="Transcription factor, MADS-box"/>
    <property type="match status" value="1"/>
</dbReference>
<evidence type="ECO:0000313" key="7">
    <source>
        <dbReference type="EMBL" id="GFZ07550.1"/>
    </source>
</evidence>